<proteinExistence type="predicted"/>
<feature type="domain" description="Cationic amino acid transporter C-terminal" evidence="6">
    <location>
        <begin position="502"/>
        <end position="541"/>
    </location>
</feature>
<dbReference type="PIRSF" id="PIRSF006060">
    <property type="entry name" value="AA_transporter"/>
    <property type="match status" value="1"/>
</dbReference>
<dbReference type="GO" id="GO:0015189">
    <property type="term" value="F:L-lysine transmembrane transporter activity"/>
    <property type="evidence" value="ECO:0007669"/>
    <property type="project" value="TreeGrafter"/>
</dbReference>
<dbReference type="PANTHER" id="PTHR43243:SF35">
    <property type="entry name" value="CATIONIC AMINO ACID TRANSPORTER 2"/>
    <property type="match status" value="1"/>
</dbReference>
<feature type="transmembrane region" description="Helical" evidence="5">
    <location>
        <begin position="98"/>
        <end position="124"/>
    </location>
</feature>
<dbReference type="GO" id="GO:0005886">
    <property type="term" value="C:plasma membrane"/>
    <property type="evidence" value="ECO:0007669"/>
    <property type="project" value="TreeGrafter"/>
</dbReference>
<dbReference type="GO" id="GO:0061459">
    <property type="term" value="F:L-arginine transmembrane transporter activity"/>
    <property type="evidence" value="ECO:0007669"/>
    <property type="project" value="TreeGrafter"/>
</dbReference>
<sequence length="566" mass="61699">MLPCGPALTFVRCLVRKKNVKGEGLEDSLCRCLSTLDLIALGVGSTLGAGVYVLAGEVAKSNSGPSIVVSFLIAALASVMAGLCYAEFGARVPKTGSAYLYTYVAVGELWAFITGWNLILSYVIGTSSVARAWSGTCDELLGKQIGHFFRTYFKMNYPGLAEYPDFFAVFLILLLSGLLSFGVKESAWVNKIFTAINILVLLFVMISGFVKGDVDNWRISEEYLINISAITDLLGSIFPMPRVIYAMAKDGLLFKCLAQINSKTKTPLVATLSSGALGLPVKHCAFNNLYLNYTFFCSSLLGSMFPLPRILFAMARDGLLFSFLAKVNKRQAPLVATLTAGVISAVMAFLFDLKALVDIMSIGTLLAYSLVATCVLILRYQPSLTYEQPKYYPEKAALAASERESAVSESQINMIQESHFSLQTLINPSSLPTEQTATTVNCLVGLLAFLVCGLSALTTYGTHFIANLEPWSTGLLAALVVSFIVTILLIQRQPQNQQKVAFMVPLLPFLPSLSILVNIYLMVQLSADTWIRFSIWMALGRYICSFKSPSLLGLMNPVLDNSIFCL</sequence>
<feature type="transmembrane region" description="Helical" evidence="5">
    <location>
        <begin position="443"/>
        <end position="465"/>
    </location>
</feature>
<feature type="transmembrane region" description="Helical" evidence="5">
    <location>
        <begin position="471"/>
        <end position="490"/>
    </location>
</feature>
<dbReference type="PANTHER" id="PTHR43243">
    <property type="entry name" value="INNER MEMBRANE TRANSPORTER YGJI-RELATED"/>
    <property type="match status" value="1"/>
</dbReference>
<protein>
    <submittedName>
        <fullName evidence="7">Solute carrier family 7 member 2</fullName>
    </submittedName>
</protein>
<feature type="transmembrane region" description="Helical" evidence="5">
    <location>
        <begin position="502"/>
        <end position="523"/>
    </location>
</feature>
<feature type="transmembrane region" description="Helical" evidence="5">
    <location>
        <begin position="67"/>
        <end position="86"/>
    </location>
</feature>
<keyword evidence="8" id="KW-1185">Reference proteome</keyword>
<keyword evidence="2 5" id="KW-0812">Transmembrane</keyword>
<feature type="transmembrane region" description="Helical" evidence="5">
    <location>
        <begin position="332"/>
        <end position="353"/>
    </location>
</feature>
<evidence type="ECO:0000256" key="4">
    <source>
        <dbReference type="ARBA" id="ARBA00023136"/>
    </source>
</evidence>
<reference evidence="7" key="2">
    <citation type="submission" date="2025-09" db="UniProtKB">
        <authorList>
            <consortium name="Ensembl"/>
        </authorList>
    </citation>
    <scope>IDENTIFICATION</scope>
</reference>
<comment type="subcellular location">
    <subcellularLocation>
        <location evidence="1">Membrane</location>
        <topology evidence="1">Multi-pass membrane protein</topology>
    </subcellularLocation>
</comment>
<dbReference type="Gene3D" id="1.20.1740.10">
    <property type="entry name" value="Amino acid/polyamine transporter I"/>
    <property type="match status" value="3"/>
</dbReference>
<feature type="transmembrane region" description="Helical" evidence="5">
    <location>
        <begin position="38"/>
        <end position="55"/>
    </location>
</feature>
<dbReference type="GO" id="GO:0000064">
    <property type="term" value="F:L-ornithine transmembrane transporter activity"/>
    <property type="evidence" value="ECO:0007669"/>
    <property type="project" value="TreeGrafter"/>
</dbReference>
<evidence type="ECO:0000256" key="2">
    <source>
        <dbReference type="ARBA" id="ARBA00022692"/>
    </source>
</evidence>
<evidence type="ECO:0000256" key="5">
    <source>
        <dbReference type="SAM" id="Phobius"/>
    </source>
</evidence>
<reference evidence="7" key="1">
    <citation type="submission" date="2025-08" db="UniProtKB">
        <authorList>
            <consortium name="Ensembl"/>
        </authorList>
    </citation>
    <scope>IDENTIFICATION</scope>
</reference>
<dbReference type="AlphaFoldDB" id="A0A8C9L656"/>
<dbReference type="Proteomes" id="UP000694428">
    <property type="component" value="Unplaced"/>
</dbReference>
<dbReference type="InterPro" id="IPR002293">
    <property type="entry name" value="AA/rel_permease1"/>
</dbReference>
<feature type="transmembrane region" description="Helical" evidence="5">
    <location>
        <begin position="166"/>
        <end position="183"/>
    </location>
</feature>
<evidence type="ECO:0000256" key="1">
    <source>
        <dbReference type="ARBA" id="ARBA00004141"/>
    </source>
</evidence>
<feature type="transmembrane region" description="Helical" evidence="5">
    <location>
        <begin position="359"/>
        <end position="380"/>
    </location>
</feature>
<dbReference type="GO" id="GO:0097638">
    <property type="term" value="P:L-arginine import across plasma membrane"/>
    <property type="evidence" value="ECO:0007669"/>
    <property type="project" value="TreeGrafter"/>
</dbReference>
<name>A0A8C9L656_PAVCR</name>
<evidence type="ECO:0000313" key="8">
    <source>
        <dbReference type="Proteomes" id="UP000694428"/>
    </source>
</evidence>
<feature type="transmembrane region" description="Helical" evidence="5">
    <location>
        <begin position="192"/>
        <end position="210"/>
    </location>
</feature>
<dbReference type="FunFam" id="1.20.1740.10:FF:000034">
    <property type="entry name" value="cationic amino acid transporter 2 isoform X2"/>
    <property type="match status" value="1"/>
</dbReference>
<accession>A0A8C9L656</accession>
<dbReference type="InterPro" id="IPR029485">
    <property type="entry name" value="CAT_C"/>
</dbReference>
<evidence type="ECO:0000313" key="7">
    <source>
        <dbReference type="Ensembl" id="ENSPSTP00000004401.1"/>
    </source>
</evidence>
<feature type="transmembrane region" description="Helical" evidence="5">
    <location>
        <begin position="290"/>
        <end position="312"/>
    </location>
</feature>
<dbReference type="Ensembl" id="ENSPSTT00000004624.1">
    <property type="protein sequence ID" value="ENSPSTP00000004401.1"/>
    <property type="gene ID" value="ENSPSTG00000003153.1"/>
</dbReference>
<organism evidence="7 8">
    <name type="scientific">Pavo cristatus</name>
    <name type="common">Indian peafowl</name>
    <name type="synonym">Blue peafowl</name>
    <dbReference type="NCBI Taxonomy" id="9049"/>
    <lineage>
        <taxon>Eukaryota</taxon>
        <taxon>Metazoa</taxon>
        <taxon>Chordata</taxon>
        <taxon>Craniata</taxon>
        <taxon>Vertebrata</taxon>
        <taxon>Euteleostomi</taxon>
        <taxon>Archelosauria</taxon>
        <taxon>Archosauria</taxon>
        <taxon>Dinosauria</taxon>
        <taxon>Saurischia</taxon>
        <taxon>Theropoda</taxon>
        <taxon>Coelurosauria</taxon>
        <taxon>Aves</taxon>
        <taxon>Neognathae</taxon>
        <taxon>Galloanserae</taxon>
        <taxon>Galliformes</taxon>
        <taxon>Phasianidae</taxon>
        <taxon>Phasianinae</taxon>
        <taxon>Pavo</taxon>
    </lineage>
</organism>
<keyword evidence="4 5" id="KW-0472">Membrane</keyword>
<dbReference type="Pfam" id="PF13520">
    <property type="entry name" value="AA_permease_2"/>
    <property type="match status" value="2"/>
</dbReference>
<dbReference type="Pfam" id="PF13906">
    <property type="entry name" value="AA_permease_C"/>
    <property type="match status" value="1"/>
</dbReference>
<keyword evidence="3 5" id="KW-1133">Transmembrane helix</keyword>
<evidence type="ECO:0000256" key="3">
    <source>
        <dbReference type="ARBA" id="ARBA00022989"/>
    </source>
</evidence>
<evidence type="ECO:0000259" key="6">
    <source>
        <dbReference type="Pfam" id="PF13906"/>
    </source>
</evidence>